<keyword evidence="9" id="KW-1185">Reference proteome</keyword>
<feature type="transmembrane region" description="Helical" evidence="6">
    <location>
        <begin position="562"/>
        <end position="588"/>
    </location>
</feature>
<dbReference type="Proteomes" id="UP000606193">
    <property type="component" value="Unassembled WGS sequence"/>
</dbReference>
<feature type="transmembrane region" description="Helical" evidence="6">
    <location>
        <begin position="625"/>
        <end position="649"/>
    </location>
</feature>
<evidence type="ECO:0000256" key="4">
    <source>
        <dbReference type="ARBA" id="ARBA00022989"/>
    </source>
</evidence>
<accession>A0ABR7MXP2</accession>
<feature type="transmembrane region" description="Helical" evidence="6">
    <location>
        <begin position="20"/>
        <end position="39"/>
    </location>
</feature>
<keyword evidence="5 6" id="KW-0472">Membrane</keyword>
<dbReference type="InterPro" id="IPR027022">
    <property type="entry name" value="ABC_permease_BceB-typ"/>
</dbReference>
<feature type="domain" description="ABC3 transporter permease C-terminal" evidence="7">
    <location>
        <begin position="60"/>
        <end position="180"/>
    </location>
</feature>
<feature type="transmembrane region" description="Helical" evidence="6">
    <location>
        <begin position="109"/>
        <end position="130"/>
    </location>
</feature>
<dbReference type="RefSeq" id="WP_249296905.1">
    <property type="nucleotide sequence ID" value="NZ_JACRSX010000001.1"/>
</dbReference>
<comment type="subcellular location">
    <subcellularLocation>
        <location evidence="1 6">Cell membrane</location>
        <topology evidence="1 6">Multi-pass membrane protein</topology>
    </subcellularLocation>
</comment>
<feature type="transmembrane region" description="Helical" evidence="6">
    <location>
        <begin position="661"/>
        <end position="684"/>
    </location>
</feature>
<keyword evidence="2 6" id="KW-1003">Cell membrane</keyword>
<dbReference type="PIRSF" id="PIRSF018968">
    <property type="entry name" value="ABC_permease_BceB"/>
    <property type="match status" value="1"/>
</dbReference>
<dbReference type="EMBL" id="JACRSX010000001">
    <property type="protein sequence ID" value="MBC8561149.1"/>
    <property type="molecule type" value="Genomic_DNA"/>
</dbReference>
<comment type="similarity">
    <text evidence="6">Belongs to the ABC-4 integral membrane protein family.</text>
</comment>
<feature type="transmembrane region" description="Helical" evidence="6">
    <location>
        <begin position="150"/>
        <end position="169"/>
    </location>
</feature>
<evidence type="ECO:0000313" key="8">
    <source>
        <dbReference type="EMBL" id="MBC8561149.1"/>
    </source>
</evidence>
<comment type="caution">
    <text evidence="8">The sequence shown here is derived from an EMBL/GenBank/DDBJ whole genome shotgun (WGS) entry which is preliminary data.</text>
</comment>
<feature type="transmembrane region" description="Helical" evidence="6">
    <location>
        <begin position="282"/>
        <end position="304"/>
    </location>
</feature>
<keyword evidence="3 6" id="KW-0812">Transmembrane</keyword>
<keyword evidence="6" id="KW-0813">Transport</keyword>
<evidence type="ECO:0000259" key="7">
    <source>
        <dbReference type="Pfam" id="PF02687"/>
    </source>
</evidence>
<dbReference type="InterPro" id="IPR003838">
    <property type="entry name" value="ABC3_permease_C"/>
</dbReference>
<dbReference type="PANTHER" id="PTHR46795:SF3">
    <property type="entry name" value="ABC TRANSPORTER PERMEASE"/>
    <property type="match status" value="1"/>
</dbReference>
<dbReference type="PANTHER" id="PTHR46795">
    <property type="entry name" value="ABC TRANSPORTER PERMEASE-RELATED-RELATED"/>
    <property type="match status" value="1"/>
</dbReference>
<reference evidence="8 9" key="1">
    <citation type="submission" date="2020-08" db="EMBL/GenBank/DDBJ databases">
        <title>Genome public.</title>
        <authorList>
            <person name="Liu C."/>
            <person name="Sun Q."/>
        </authorList>
    </citation>
    <scope>NUCLEOTIDE SEQUENCE [LARGE SCALE GENOMIC DNA]</scope>
    <source>
        <strain evidence="8 9">NSJ-37</strain>
    </source>
</reference>
<evidence type="ECO:0000256" key="1">
    <source>
        <dbReference type="ARBA" id="ARBA00004651"/>
    </source>
</evidence>
<gene>
    <name evidence="8" type="ORF">H8704_00645</name>
</gene>
<evidence type="ECO:0000256" key="3">
    <source>
        <dbReference type="ARBA" id="ARBA00022692"/>
    </source>
</evidence>
<protein>
    <submittedName>
        <fullName evidence="8">ABC transporter permease</fullName>
    </submittedName>
</protein>
<name>A0ABR7MXP2_9FIRM</name>
<dbReference type="Pfam" id="PF02687">
    <property type="entry name" value="FtsX"/>
    <property type="match status" value="1"/>
</dbReference>
<organism evidence="8 9">
    <name type="scientific">Jutongia huaianensis</name>
    <dbReference type="NCBI Taxonomy" id="2763668"/>
    <lineage>
        <taxon>Bacteria</taxon>
        <taxon>Bacillati</taxon>
        <taxon>Bacillota</taxon>
        <taxon>Clostridia</taxon>
        <taxon>Lachnospirales</taxon>
        <taxon>Lachnospiraceae</taxon>
        <taxon>Jutongia</taxon>
    </lineage>
</organism>
<feature type="transmembrane region" description="Helical" evidence="6">
    <location>
        <begin position="51"/>
        <end position="76"/>
    </location>
</feature>
<sequence length="693" mass="79945">MIRRLAYRNMKRFAGDYQIYMITLAVVAALLYAFDSLFWDKELGRFDQMNQMMMIMVGLATGFVVIITAWLIYYIIHFMMERRSREFGIYLLLGMKKGQVARVYIRENIMLGGIAFLVGSVLGVFFQQILCSVIDSMVRIPYSFRLSWDYRTWLMTFGCYAGCYLLAFFRCGFSFRKMNINELMKQDRKNEEIVEKHEEWKRILLPMAVIFLILFWGMFTHLNSTGEIILFLIGLVLTIYLFYTGVSAWIICYVRRKGKGIYQGQRLFLLRQFASKIRTMQFTLGTLTSLFTLALLGASVAFMFCDYENTALKAKFPFDVLIYSDQVQDDFQDEKEVLQQEADVKEMLRYRIYTDQKDQVNTWMLTHLEQYSTMYQNKNGKPDRKRVTKMLENDGTYCRYDTYMGKTDYNRLRKMLGYEPVHFEPDQYIVQTKKRLQKDVASIGKDLHLTAADEKTELTFAGVQAEPFSQDGHNGGDYIVVVGDKVLQRMKPYYSELAVDLKGETPQGLEQKLDALADPDDRDFSGHTVSSLSGNSCSGSDTVLVYTATNLVRDNLIPELKMLLASMIVPLFYMGLVFVCVALTVLSVQQLSDSSKYKFRYDVLEKIGLSKKQVRSLLLRQMAGYYLCPALLALVISGKMVLCISGNFVRGTGVSGCVSTYFVEGTLLFMGIYLVYFAVTFLCFQRSIFLKER</sequence>
<proteinExistence type="inferred from homology"/>
<keyword evidence="4 6" id="KW-1133">Transmembrane helix</keyword>
<evidence type="ECO:0000256" key="2">
    <source>
        <dbReference type="ARBA" id="ARBA00022475"/>
    </source>
</evidence>
<evidence type="ECO:0000256" key="5">
    <source>
        <dbReference type="ARBA" id="ARBA00023136"/>
    </source>
</evidence>
<feature type="transmembrane region" description="Helical" evidence="6">
    <location>
        <begin position="228"/>
        <end position="254"/>
    </location>
</feature>
<evidence type="ECO:0000256" key="6">
    <source>
        <dbReference type="PIRNR" id="PIRNR018968"/>
    </source>
</evidence>
<dbReference type="InterPro" id="IPR052536">
    <property type="entry name" value="ABC-4_Integral_Memb_Prot"/>
</dbReference>
<feature type="transmembrane region" description="Helical" evidence="6">
    <location>
        <begin position="203"/>
        <end position="222"/>
    </location>
</feature>
<evidence type="ECO:0000313" key="9">
    <source>
        <dbReference type="Proteomes" id="UP000606193"/>
    </source>
</evidence>